<comment type="similarity">
    <text evidence="2 7">Belongs to the XK family.</text>
</comment>
<evidence type="ECO:0000256" key="2">
    <source>
        <dbReference type="ARBA" id="ARBA00008789"/>
    </source>
</evidence>
<sequence>MNATKNKSRGDESATDSPDDSDLDGRNPNSKLGRNSGPFLKKIKIKGYDTTDALPKNLNFSTLDMLVCFIAVPSLTMTGFSLRWYLVDADEKRLPPVSTTRWVLRIVFLVLQMGPLLRYMDSLNYGLKSNRNKSNVQDQVDLYKQMIYEDADATLLRLFECFMEAAPQLVLQLYIYALSQADSPNFYTWTEIIQLISMFSSLISLAWALASYQRALRYSLEEKKNMTLCGSIVQVIWRFF</sequence>
<keyword evidence="4 7" id="KW-0812">Transmembrane</keyword>
<dbReference type="Pfam" id="PF09815">
    <property type="entry name" value="XK-related"/>
    <property type="match status" value="1"/>
</dbReference>
<dbReference type="Proteomes" id="UP001054945">
    <property type="component" value="Unassembled WGS sequence"/>
</dbReference>
<dbReference type="InterPro" id="IPR018629">
    <property type="entry name" value="XK-rel"/>
</dbReference>
<reference evidence="9 10" key="1">
    <citation type="submission" date="2021-06" db="EMBL/GenBank/DDBJ databases">
        <title>Caerostris extrusa draft genome.</title>
        <authorList>
            <person name="Kono N."/>
            <person name="Arakawa K."/>
        </authorList>
    </citation>
    <scope>NUCLEOTIDE SEQUENCE [LARGE SCALE GENOMIC DNA]</scope>
</reference>
<feature type="compositionally biased region" description="Acidic residues" evidence="8">
    <location>
        <begin position="13"/>
        <end position="22"/>
    </location>
</feature>
<evidence type="ECO:0000313" key="9">
    <source>
        <dbReference type="EMBL" id="GIX85519.1"/>
    </source>
</evidence>
<dbReference type="GO" id="GO:0043652">
    <property type="term" value="P:engulfment of apoptotic cell"/>
    <property type="evidence" value="ECO:0007669"/>
    <property type="project" value="TreeGrafter"/>
</dbReference>
<evidence type="ECO:0000313" key="10">
    <source>
        <dbReference type="Proteomes" id="UP001054945"/>
    </source>
</evidence>
<dbReference type="GO" id="GO:1902742">
    <property type="term" value="P:apoptotic process involved in development"/>
    <property type="evidence" value="ECO:0007669"/>
    <property type="project" value="TreeGrafter"/>
</dbReference>
<evidence type="ECO:0000256" key="7">
    <source>
        <dbReference type="RuleBase" id="RU910716"/>
    </source>
</evidence>
<feature type="transmembrane region" description="Helical" evidence="7">
    <location>
        <begin position="192"/>
        <end position="210"/>
    </location>
</feature>
<feature type="transmembrane region" description="Helical" evidence="7">
    <location>
        <begin position="63"/>
        <end position="82"/>
    </location>
</feature>
<name>A0AAV4NMC6_CAEEX</name>
<dbReference type="GO" id="GO:0070782">
    <property type="term" value="P:phosphatidylserine exposure on apoptotic cell surface"/>
    <property type="evidence" value="ECO:0007669"/>
    <property type="project" value="TreeGrafter"/>
</dbReference>
<keyword evidence="5 7" id="KW-1133">Transmembrane helix</keyword>
<evidence type="ECO:0000256" key="5">
    <source>
        <dbReference type="ARBA" id="ARBA00022989"/>
    </source>
</evidence>
<dbReference type="PANTHER" id="PTHR16024:SF6">
    <property type="entry name" value="XK-RELATED PROTEIN"/>
    <property type="match status" value="1"/>
</dbReference>
<evidence type="ECO:0000256" key="3">
    <source>
        <dbReference type="ARBA" id="ARBA00022475"/>
    </source>
</evidence>
<keyword evidence="3" id="KW-1003">Cell membrane</keyword>
<gene>
    <name evidence="9" type="primary">xkr6</name>
    <name evidence="9" type="ORF">CEXT_206711</name>
</gene>
<protein>
    <recommendedName>
        <fullName evidence="7">XK-related protein</fullName>
    </recommendedName>
</protein>
<dbReference type="InterPro" id="IPR050895">
    <property type="entry name" value="XK-related_scramblase"/>
</dbReference>
<dbReference type="AlphaFoldDB" id="A0AAV4NMC6"/>
<dbReference type="EMBL" id="BPLR01021070">
    <property type="protein sequence ID" value="GIX85519.1"/>
    <property type="molecule type" value="Genomic_DNA"/>
</dbReference>
<evidence type="ECO:0000256" key="8">
    <source>
        <dbReference type="SAM" id="MobiDB-lite"/>
    </source>
</evidence>
<dbReference type="PANTHER" id="PTHR16024">
    <property type="entry name" value="XK-RELATED PROTEIN"/>
    <property type="match status" value="1"/>
</dbReference>
<accession>A0AAV4NMC6</accession>
<feature type="region of interest" description="Disordered" evidence="8">
    <location>
        <begin position="1"/>
        <end position="36"/>
    </location>
</feature>
<keyword evidence="6 7" id="KW-0472">Membrane</keyword>
<feature type="transmembrane region" description="Helical" evidence="7">
    <location>
        <begin position="102"/>
        <end position="120"/>
    </location>
</feature>
<keyword evidence="10" id="KW-1185">Reference proteome</keyword>
<evidence type="ECO:0000256" key="4">
    <source>
        <dbReference type="ARBA" id="ARBA00022692"/>
    </source>
</evidence>
<comment type="caution">
    <text evidence="9">The sequence shown here is derived from an EMBL/GenBank/DDBJ whole genome shotgun (WGS) entry which is preliminary data.</text>
</comment>
<organism evidence="9 10">
    <name type="scientific">Caerostris extrusa</name>
    <name type="common">Bark spider</name>
    <name type="synonym">Caerostris bankana</name>
    <dbReference type="NCBI Taxonomy" id="172846"/>
    <lineage>
        <taxon>Eukaryota</taxon>
        <taxon>Metazoa</taxon>
        <taxon>Ecdysozoa</taxon>
        <taxon>Arthropoda</taxon>
        <taxon>Chelicerata</taxon>
        <taxon>Arachnida</taxon>
        <taxon>Araneae</taxon>
        <taxon>Araneomorphae</taxon>
        <taxon>Entelegynae</taxon>
        <taxon>Araneoidea</taxon>
        <taxon>Araneidae</taxon>
        <taxon>Caerostris</taxon>
    </lineage>
</organism>
<dbReference type="GO" id="GO:0005886">
    <property type="term" value="C:plasma membrane"/>
    <property type="evidence" value="ECO:0007669"/>
    <property type="project" value="UniProtKB-SubCell"/>
</dbReference>
<evidence type="ECO:0000256" key="1">
    <source>
        <dbReference type="ARBA" id="ARBA00004651"/>
    </source>
</evidence>
<evidence type="ECO:0000256" key="6">
    <source>
        <dbReference type="ARBA" id="ARBA00023136"/>
    </source>
</evidence>
<proteinExistence type="inferred from homology"/>
<comment type="subcellular location">
    <subcellularLocation>
        <location evidence="1">Cell membrane</location>
        <topology evidence="1">Multi-pass membrane protein</topology>
    </subcellularLocation>
    <subcellularLocation>
        <location evidence="7">Membrane</location>
        <topology evidence="7">Multi-pass membrane protein</topology>
    </subcellularLocation>
</comment>